<organism evidence="11">
    <name type="scientific">hydrothermal vent metagenome</name>
    <dbReference type="NCBI Taxonomy" id="652676"/>
    <lineage>
        <taxon>unclassified sequences</taxon>
        <taxon>metagenomes</taxon>
        <taxon>ecological metagenomes</taxon>
    </lineage>
</organism>
<dbReference type="GO" id="GO:0015031">
    <property type="term" value="P:protein transport"/>
    <property type="evidence" value="ECO:0007669"/>
    <property type="project" value="UniProtKB-KW"/>
</dbReference>
<proteinExistence type="predicted"/>
<keyword evidence="6" id="KW-0653">Protein transport</keyword>
<feature type="transmembrane region" description="Helical" evidence="9">
    <location>
        <begin position="98"/>
        <end position="123"/>
    </location>
</feature>
<evidence type="ECO:0000256" key="2">
    <source>
        <dbReference type="ARBA" id="ARBA00022448"/>
    </source>
</evidence>
<feature type="transmembrane region" description="Helical" evidence="9">
    <location>
        <begin position="144"/>
        <end position="162"/>
    </location>
</feature>
<evidence type="ECO:0000256" key="9">
    <source>
        <dbReference type="SAM" id="Phobius"/>
    </source>
</evidence>
<gene>
    <name evidence="11" type="ORF">MGWOODY_Clf1160</name>
</gene>
<dbReference type="Pfam" id="PF00528">
    <property type="entry name" value="BPD_transp_1"/>
    <property type="match status" value="1"/>
</dbReference>
<dbReference type="EMBL" id="FAXA01000289">
    <property type="protein sequence ID" value="CUV02695.1"/>
    <property type="molecule type" value="Genomic_DNA"/>
</dbReference>
<dbReference type="InterPro" id="IPR050366">
    <property type="entry name" value="BP-dependent_transpt_permease"/>
</dbReference>
<dbReference type="GO" id="GO:0005886">
    <property type="term" value="C:plasma membrane"/>
    <property type="evidence" value="ECO:0007669"/>
    <property type="project" value="UniProtKB-SubCell"/>
</dbReference>
<dbReference type="PROSITE" id="PS50928">
    <property type="entry name" value="ABC_TM1"/>
    <property type="match status" value="1"/>
</dbReference>
<keyword evidence="5" id="KW-0571">Peptide transport</keyword>
<evidence type="ECO:0000259" key="10">
    <source>
        <dbReference type="PROSITE" id="PS50928"/>
    </source>
</evidence>
<dbReference type="AlphaFoldDB" id="A0A160VB85"/>
<keyword evidence="4 9" id="KW-0812">Transmembrane</keyword>
<reference evidence="11" key="1">
    <citation type="submission" date="2015-10" db="EMBL/GenBank/DDBJ databases">
        <authorList>
            <person name="Gilbert D.G."/>
        </authorList>
    </citation>
    <scope>NUCLEOTIDE SEQUENCE</scope>
</reference>
<keyword evidence="8 9" id="KW-0472">Membrane</keyword>
<dbReference type="SUPFAM" id="SSF161098">
    <property type="entry name" value="MetI-like"/>
    <property type="match status" value="1"/>
</dbReference>
<evidence type="ECO:0000256" key="3">
    <source>
        <dbReference type="ARBA" id="ARBA00022475"/>
    </source>
</evidence>
<accession>A0A160VB85</accession>
<dbReference type="GO" id="GO:0055085">
    <property type="term" value="P:transmembrane transport"/>
    <property type="evidence" value="ECO:0007669"/>
    <property type="project" value="InterPro"/>
</dbReference>
<sequence length="321" mass="34992">MLRNEVELTVGPNLERSPSYWAISIRRLLRKKLGVACLTIILLMYGSGILAPLVTPYGFNDQDLSITKQGPSISHPFGTDRLGRDIFTRIIYGLRTTVIITVVTLVTGSLLIGISLGLLAGYFGRFIDTLIMRVGEVSSAFPEIFLVLIIISTVKTPVTVWVRKIEDIVGFDIVSLGVVDYLVLSLALAIFSWFGMARLVRGQVLQVRENQYVESARAIGVPTSRILMRHVLPNVMGPVIVMVSAGLAGVAGSEVLLSFLGIGIQPPTPSLGLMIFENGSISVLRSNPHLLLFPVLTLSMLLFTFNLLGDAVNDAFNPRAR</sequence>
<evidence type="ECO:0000256" key="5">
    <source>
        <dbReference type="ARBA" id="ARBA00022856"/>
    </source>
</evidence>
<evidence type="ECO:0000313" key="11">
    <source>
        <dbReference type="EMBL" id="CUV02695.1"/>
    </source>
</evidence>
<evidence type="ECO:0000256" key="6">
    <source>
        <dbReference type="ARBA" id="ARBA00022927"/>
    </source>
</evidence>
<keyword evidence="7 9" id="KW-1133">Transmembrane helix</keyword>
<name>A0A160VB85_9ZZZZ</name>
<feature type="transmembrane region" description="Helical" evidence="9">
    <location>
        <begin position="33"/>
        <end position="54"/>
    </location>
</feature>
<dbReference type="PANTHER" id="PTHR43386:SF24">
    <property type="entry name" value="OLIGOPEPTIDE TRANSPORT SYSTEM PERMEASE PROTEIN AMID"/>
    <property type="match status" value="1"/>
</dbReference>
<evidence type="ECO:0000256" key="4">
    <source>
        <dbReference type="ARBA" id="ARBA00022692"/>
    </source>
</evidence>
<feature type="domain" description="ABC transmembrane type-1" evidence="10">
    <location>
        <begin position="99"/>
        <end position="302"/>
    </location>
</feature>
<evidence type="ECO:0000256" key="1">
    <source>
        <dbReference type="ARBA" id="ARBA00004651"/>
    </source>
</evidence>
<feature type="transmembrane region" description="Helical" evidence="9">
    <location>
        <begin position="235"/>
        <end position="264"/>
    </location>
</feature>
<dbReference type="Pfam" id="PF12911">
    <property type="entry name" value="OppC_N"/>
    <property type="match status" value="1"/>
</dbReference>
<dbReference type="Gene3D" id="1.10.3720.10">
    <property type="entry name" value="MetI-like"/>
    <property type="match status" value="1"/>
</dbReference>
<keyword evidence="2" id="KW-0813">Transport</keyword>
<dbReference type="InterPro" id="IPR025966">
    <property type="entry name" value="OppC_N"/>
</dbReference>
<dbReference type="InterPro" id="IPR035906">
    <property type="entry name" value="MetI-like_sf"/>
</dbReference>
<evidence type="ECO:0000256" key="8">
    <source>
        <dbReference type="ARBA" id="ARBA00023136"/>
    </source>
</evidence>
<comment type="subcellular location">
    <subcellularLocation>
        <location evidence="1">Cell membrane</location>
        <topology evidence="1">Multi-pass membrane protein</topology>
    </subcellularLocation>
</comment>
<dbReference type="CDD" id="cd06261">
    <property type="entry name" value="TM_PBP2"/>
    <property type="match status" value="1"/>
</dbReference>
<keyword evidence="3" id="KW-1003">Cell membrane</keyword>
<protein>
    <submittedName>
        <fullName evidence="11">Dipeptide transport system permease protein DppC (TC 3.A.1.5.2)</fullName>
    </submittedName>
</protein>
<feature type="transmembrane region" description="Helical" evidence="9">
    <location>
        <begin position="168"/>
        <end position="194"/>
    </location>
</feature>
<dbReference type="PANTHER" id="PTHR43386">
    <property type="entry name" value="OLIGOPEPTIDE TRANSPORT SYSTEM PERMEASE PROTEIN APPC"/>
    <property type="match status" value="1"/>
</dbReference>
<evidence type="ECO:0000256" key="7">
    <source>
        <dbReference type="ARBA" id="ARBA00022989"/>
    </source>
</evidence>
<dbReference type="GO" id="GO:0015833">
    <property type="term" value="P:peptide transport"/>
    <property type="evidence" value="ECO:0007669"/>
    <property type="project" value="UniProtKB-KW"/>
</dbReference>
<feature type="transmembrane region" description="Helical" evidence="9">
    <location>
        <begin position="290"/>
        <end position="309"/>
    </location>
</feature>
<dbReference type="InterPro" id="IPR000515">
    <property type="entry name" value="MetI-like"/>
</dbReference>